<comment type="caution">
    <text evidence="5">The sequence shown here is derived from an EMBL/GenBank/DDBJ whole genome shotgun (WGS) entry which is preliminary data.</text>
</comment>
<evidence type="ECO:0000313" key="5">
    <source>
        <dbReference type="EMBL" id="MBG0567023.1"/>
    </source>
</evidence>
<dbReference type="EMBL" id="JADQTO010000024">
    <property type="protein sequence ID" value="MBG0567023.1"/>
    <property type="molecule type" value="Genomic_DNA"/>
</dbReference>
<dbReference type="AlphaFoldDB" id="A0A931CGV2"/>
<gene>
    <name evidence="5" type="ORF">I4J89_36805</name>
</gene>
<dbReference type="SUPFAM" id="SSF50998">
    <property type="entry name" value="Quinoprotein alcohol dehydrogenase-like"/>
    <property type="match status" value="2"/>
</dbReference>
<reference evidence="5" key="1">
    <citation type="submission" date="2020-11" db="EMBL/GenBank/DDBJ databases">
        <title>Isolation and identification of active actinomycetes.</title>
        <authorList>
            <person name="Sun X."/>
        </authorList>
    </citation>
    <scope>NUCLEOTIDE SEQUENCE</scope>
    <source>
        <strain evidence="5">NEAU-A11</strain>
    </source>
</reference>
<dbReference type="InterPro" id="IPR011047">
    <property type="entry name" value="Quinoprotein_ADH-like_sf"/>
</dbReference>
<keyword evidence="6" id="KW-1185">Reference proteome</keyword>
<dbReference type="SMART" id="SM00320">
    <property type="entry name" value="WD40"/>
    <property type="match status" value="3"/>
</dbReference>
<dbReference type="Gene3D" id="2.130.10.10">
    <property type="entry name" value="YVTN repeat-like/Quinoprotein amine dehydrogenase"/>
    <property type="match status" value="2"/>
</dbReference>
<evidence type="ECO:0000256" key="1">
    <source>
        <dbReference type="ARBA" id="ARBA00022574"/>
    </source>
</evidence>
<feature type="repeat" description="WD" evidence="3">
    <location>
        <begin position="356"/>
        <end position="385"/>
    </location>
</feature>
<evidence type="ECO:0000256" key="4">
    <source>
        <dbReference type="SAM" id="MobiDB-lite"/>
    </source>
</evidence>
<dbReference type="Pfam" id="PF00400">
    <property type="entry name" value="WD40"/>
    <property type="match status" value="1"/>
</dbReference>
<keyword evidence="1 3" id="KW-0853">WD repeat</keyword>
<dbReference type="InterPro" id="IPR015943">
    <property type="entry name" value="WD40/YVTN_repeat-like_dom_sf"/>
</dbReference>
<dbReference type="Proteomes" id="UP000598146">
    <property type="component" value="Unassembled WGS sequence"/>
</dbReference>
<dbReference type="PANTHER" id="PTHR44129">
    <property type="entry name" value="WD REPEAT-CONTAINING PROTEIN POP1"/>
    <property type="match status" value="1"/>
</dbReference>
<evidence type="ECO:0000256" key="2">
    <source>
        <dbReference type="ARBA" id="ARBA00022737"/>
    </source>
</evidence>
<feature type="region of interest" description="Disordered" evidence="4">
    <location>
        <begin position="1"/>
        <end position="20"/>
    </location>
</feature>
<sequence>MFSHDGEGVPRTAGPRPEAGCFDLSMTEGDGIIEYGSAAFRAENWSVRFLGADDGRTLLAIDSGRVDAIDLGTGVVTTGPQVKAVTTRGDVVAVAYEERPDTVALLTLPELTPREEIDAGGRVYQLAMGGGTIAALTAEPYALALIVDGTTQRIDLPTEATCLSVSPDGTLVAVGTDQGRVGNVLVVDAATGTVRHTLTGPRAPVTAVAVSAAHDVVAAAAGPRVLGWTPSAKKPKATSLWVSPTGSASLAGITPSGRLIAYAREAATVAIDPATGTVGWQTDSYGPALVHGDRVISARFHDCRELDPTTGAVRHTWTHRGFANSLSAVGETIVGSGLDSRPMLFRPGATGIPELGDGHSRSVIAVSFDGDRFATTGQDNRVCVWARGRPSPLFTAMVDVPGFRLHHGVSLDGDTLFVGDGEHLLRFTLDDPTPAARSEQLDGTVVGVASLADRGEVLVACSKGYRNGVLYRLDALTLEVRARAKAPYVIGSIAYTPGSATFDLGWATGFQTYEIKGFKDIGGYVYPASRSQVYLTPDHALAVSVDDHGKTSALRVLDIAARAPLHDAITIPAVIGESCMSSGGLLATVHADAIHLWDVRSGTLAGQLPLHTSPDRGSVLRWTPGDTAILVAHPSGGLQEVPS</sequence>
<name>A0A931CGV2_9ACTN</name>
<dbReference type="InterPro" id="IPR001680">
    <property type="entry name" value="WD40_rpt"/>
</dbReference>
<evidence type="ECO:0000313" key="6">
    <source>
        <dbReference type="Proteomes" id="UP000598146"/>
    </source>
</evidence>
<dbReference type="RefSeq" id="WP_196418795.1">
    <property type="nucleotide sequence ID" value="NZ_JADQTO010000024.1"/>
</dbReference>
<evidence type="ECO:0000256" key="3">
    <source>
        <dbReference type="PROSITE-ProRule" id="PRU00221"/>
    </source>
</evidence>
<dbReference type="InterPro" id="IPR050349">
    <property type="entry name" value="WD_LIS1/nudF_dynein_reg"/>
</dbReference>
<organism evidence="5 6">
    <name type="scientific">Actinoplanes aureus</name>
    <dbReference type="NCBI Taxonomy" id="2792083"/>
    <lineage>
        <taxon>Bacteria</taxon>
        <taxon>Bacillati</taxon>
        <taxon>Actinomycetota</taxon>
        <taxon>Actinomycetes</taxon>
        <taxon>Micromonosporales</taxon>
        <taxon>Micromonosporaceae</taxon>
        <taxon>Actinoplanes</taxon>
    </lineage>
</organism>
<proteinExistence type="predicted"/>
<accession>A0A931CGV2</accession>
<keyword evidence="2" id="KW-0677">Repeat</keyword>
<protein>
    <submittedName>
        <fullName evidence="5">WD40 repeat domain-containing protein</fullName>
    </submittedName>
</protein>
<dbReference type="PROSITE" id="PS50082">
    <property type="entry name" value="WD_REPEATS_2"/>
    <property type="match status" value="1"/>
</dbReference>